<evidence type="ECO:0000259" key="2">
    <source>
        <dbReference type="Pfam" id="PF17118"/>
    </source>
</evidence>
<evidence type="ECO:0000313" key="3">
    <source>
        <dbReference type="EMBL" id="HIS33004.1"/>
    </source>
</evidence>
<dbReference type="InterPro" id="IPR031343">
    <property type="entry name" value="DUF5105"/>
</dbReference>
<dbReference type="EMBL" id="DVIQ01000110">
    <property type="protein sequence ID" value="HIS33004.1"/>
    <property type="molecule type" value="Genomic_DNA"/>
</dbReference>
<dbReference type="AlphaFoldDB" id="A0A9D1JM23"/>
<feature type="signal peptide" evidence="1">
    <location>
        <begin position="1"/>
        <end position="28"/>
    </location>
</feature>
<feature type="chain" id="PRO_5039170397" evidence="1">
    <location>
        <begin position="29"/>
        <end position="372"/>
    </location>
</feature>
<protein>
    <submittedName>
        <fullName evidence="3">DUF5105 domain-containing protein</fullName>
    </submittedName>
</protein>
<dbReference type="PROSITE" id="PS51257">
    <property type="entry name" value="PROKAR_LIPOPROTEIN"/>
    <property type="match status" value="1"/>
</dbReference>
<dbReference type="Pfam" id="PF17118">
    <property type="entry name" value="DUF5105"/>
    <property type="match status" value="1"/>
</dbReference>
<accession>A0A9D1JM23</accession>
<keyword evidence="1" id="KW-0732">Signal</keyword>
<feature type="domain" description="DUF5105" evidence="2">
    <location>
        <begin position="248"/>
        <end position="346"/>
    </location>
</feature>
<name>A0A9D1JM23_9FIRM</name>
<reference evidence="3" key="2">
    <citation type="journal article" date="2021" name="PeerJ">
        <title>Extensive microbial diversity within the chicken gut microbiome revealed by metagenomics and culture.</title>
        <authorList>
            <person name="Gilroy R."/>
            <person name="Ravi A."/>
            <person name="Getino M."/>
            <person name="Pursley I."/>
            <person name="Horton D.L."/>
            <person name="Alikhan N.F."/>
            <person name="Baker D."/>
            <person name="Gharbi K."/>
            <person name="Hall N."/>
            <person name="Watson M."/>
            <person name="Adriaenssens E.M."/>
            <person name="Foster-Nyarko E."/>
            <person name="Jarju S."/>
            <person name="Secka A."/>
            <person name="Antonio M."/>
            <person name="Oren A."/>
            <person name="Chaudhuri R.R."/>
            <person name="La Ragione R."/>
            <person name="Hildebrand F."/>
            <person name="Pallen M.J."/>
        </authorList>
    </citation>
    <scope>NUCLEOTIDE SEQUENCE</scope>
    <source>
        <strain evidence="3">CHK190-19873</strain>
    </source>
</reference>
<evidence type="ECO:0000256" key="1">
    <source>
        <dbReference type="SAM" id="SignalP"/>
    </source>
</evidence>
<comment type="caution">
    <text evidence="3">The sequence shown here is derived from an EMBL/GenBank/DDBJ whole genome shotgun (WGS) entry which is preliminary data.</text>
</comment>
<proteinExistence type="predicted"/>
<organism evidence="3 4">
    <name type="scientific">Candidatus Limivivens intestinipullorum</name>
    <dbReference type="NCBI Taxonomy" id="2840858"/>
    <lineage>
        <taxon>Bacteria</taxon>
        <taxon>Bacillati</taxon>
        <taxon>Bacillota</taxon>
        <taxon>Clostridia</taxon>
        <taxon>Lachnospirales</taxon>
        <taxon>Lachnospiraceae</taxon>
        <taxon>Lachnospiraceae incertae sedis</taxon>
        <taxon>Candidatus Limivivens</taxon>
    </lineage>
</organism>
<sequence>MKPTLLPRLCLLFLAAALFLTGCGKSKAEQAVIEELDLIKELDEETITSFVSYEDMVHSGTSVSEIGPETTEAVQLFFKNFDYKILSCEIENDIAEVTVRITNLDMQSLAKDLCLELTRRSANPLEETSDLSMNDYFSLLGKVIKENSYKILSTDAVFETAKLPDGSWTIQNTDSLEDSLVSGFLTYLHDPYLLTPEEVLTATFDYFLDFTPENWITYLDMNDIFSTGSSISDEIDLELANQIAGFFQYEIEGSSVQGDSAQVTVSITSLDLSSVLESYRKKLLEYASTTEAVRATDSELAEKTAQILYTCLQENDASASHSLTLSFDNNGSSWEMSLDSAFTNAILGDLVGAVEVFSGENETETDTDLTET</sequence>
<gene>
    <name evidence="3" type="ORF">IAB44_15870</name>
</gene>
<dbReference type="Proteomes" id="UP000823935">
    <property type="component" value="Unassembled WGS sequence"/>
</dbReference>
<reference evidence="3" key="1">
    <citation type="submission" date="2020-10" db="EMBL/GenBank/DDBJ databases">
        <authorList>
            <person name="Gilroy R."/>
        </authorList>
    </citation>
    <scope>NUCLEOTIDE SEQUENCE</scope>
    <source>
        <strain evidence="3">CHK190-19873</strain>
    </source>
</reference>
<evidence type="ECO:0000313" key="4">
    <source>
        <dbReference type="Proteomes" id="UP000823935"/>
    </source>
</evidence>